<organism evidence="1 2">
    <name type="scientific">Molorchus minor</name>
    <dbReference type="NCBI Taxonomy" id="1323400"/>
    <lineage>
        <taxon>Eukaryota</taxon>
        <taxon>Metazoa</taxon>
        <taxon>Ecdysozoa</taxon>
        <taxon>Arthropoda</taxon>
        <taxon>Hexapoda</taxon>
        <taxon>Insecta</taxon>
        <taxon>Pterygota</taxon>
        <taxon>Neoptera</taxon>
        <taxon>Endopterygota</taxon>
        <taxon>Coleoptera</taxon>
        <taxon>Polyphaga</taxon>
        <taxon>Cucujiformia</taxon>
        <taxon>Chrysomeloidea</taxon>
        <taxon>Cerambycidae</taxon>
        <taxon>Lamiinae</taxon>
        <taxon>Monochamini</taxon>
        <taxon>Molorchus</taxon>
    </lineage>
</organism>
<comment type="caution">
    <text evidence="1">The sequence shown here is derived from an EMBL/GenBank/DDBJ whole genome shotgun (WGS) entry which is preliminary data.</text>
</comment>
<gene>
    <name evidence="1" type="ORF">NQ317_015635</name>
</gene>
<dbReference type="EMBL" id="JAPWTJ010000183">
    <property type="protein sequence ID" value="KAJ8981433.1"/>
    <property type="molecule type" value="Genomic_DNA"/>
</dbReference>
<keyword evidence="2" id="KW-1185">Reference proteome</keyword>
<dbReference type="Proteomes" id="UP001162164">
    <property type="component" value="Unassembled WGS sequence"/>
</dbReference>
<name>A0ABQ9JTS6_9CUCU</name>
<proteinExistence type="predicted"/>
<protein>
    <submittedName>
        <fullName evidence="1">Uncharacterized protein</fullName>
    </submittedName>
</protein>
<sequence>MGWNLRNNDGANDAVVTCILNVLIKILDMLKLNGYDRVNQQVKCLLFGSVIILYNDDMQYTGCFLSTVRNFRGVIPCDILINKVYINKCPETLIFLRYRH</sequence>
<evidence type="ECO:0000313" key="2">
    <source>
        <dbReference type="Proteomes" id="UP001162164"/>
    </source>
</evidence>
<accession>A0ABQ9JTS6</accession>
<reference evidence="1" key="1">
    <citation type="journal article" date="2023" name="Insect Mol. Biol.">
        <title>Genome sequencing provides insights into the evolution of gene families encoding plant cell wall-degrading enzymes in longhorned beetles.</title>
        <authorList>
            <person name="Shin N.R."/>
            <person name="Okamura Y."/>
            <person name="Kirsch R."/>
            <person name="Pauchet Y."/>
        </authorList>
    </citation>
    <scope>NUCLEOTIDE SEQUENCE</scope>
    <source>
        <strain evidence="1">MMC_N1</strain>
    </source>
</reference>
<evidence type="ECO:0000313" key="1">
    <source>
        <dbReference type="EMBL" id="KAJ8981433.1"/>
    </source>
</evidence>